<dbReference type="GO" id="GO:0005886">
    <property type="term" value="C:plasma membrane"/>
    <property type="evidence" value="ECO:0007669"/>
    <property type="project" value="UniProtKB-SubCell"/>
</dbReference>
<organism evidence="14 15">
    <name type="scientific">Stegodyphus mimosarum</name>
    <name type="common">African social velvet spider</name>
    <dbReference type="NCBI Taxonomy" id="407821"/>
    <lineage>
        <taxon>Eukaryota</taxon>
        <taxon>Metazoa</taxon>
        <taxon>Ecdysozoa</taxon>
        <taxon>Arthropoda</taxon>
        <taxon>Chelicerata</taxon>
        <taxon>Arachnida</taxon>
        <taxon>Araneae</taxon>
        <taxon>Araneomorphae</taxon>
        <taxon>Entelegynae</taxon>
        <taxon>Eresoidea</taxon>
        <taxon>Eresidae</taxon>
        <taxon>Stegodyphus</taxon>
    </lineage>
</organism>
<keyword evidence="8" id="KW-0970">Cilium biogenesis/degradation</keyword>
<comment type="subcellular location">
    <subcellularLocation>
        <location evidence="1">Cell membrane</location>
    </subcellularLocation>
    <subcellularLocation>
        <location evidence="2">Cytoplasm</location>
        <location evidence="2">Cytoskeleton</location>
        <location evidence="2">Cilium axoneme</location>
    </subcellularLocation>
</comment>
<keyword evidence="6" id="KW-0853">WD repeat</keyword>
<dbReference type="GO" id="GO:0044782">
    <property type="term" value="P:cilium organization"/>
    <property type="evidence" value="ECO:0007669"/>
    <property type="project" value="TreeGrafter"/>
</dbReference>
<keyword evidence="5" id="KW-0963">Cytoplasm</keyword>
<evidence type="ECO:0000256" key="1">
    <source>
        <dbReference type="ARBA" id="ARBA00004236"/>
    </source>
</evidence>
<evidence type="ECO:0000256" key="9">
    <source>
        <dbReference type="ARBA" id="ARBA00023069"/>
    </source>
</evidence>
<feature type="compositionally biased region" description="Basic and acidic residues" evidence="13">
    <location>
        <begin position="146"/>
        <end position="155"/>
    </location>
</feature>
<evidence type="ECO:0000256" key="5">
    <source>
        <dbReference type="ARBA" id="ARBA00022490"/>
    </source>
</evidence>
<evidence type="ECO:0000313" key="15">
    <source>
        <dbReference type="Proteomes" id="UP000054359"/>
    </source>
</evidence>
<dbReference type="PANTHER" id="PTHR13667">
    <property type="entry name" value="HOMOLOC-13"/>
    <property type="match status" value="1"/>
</dbReference>
<sequence length="323" mass="36159">MRSLSWCHEGELLFHCLSKIANFLLRKPLDSQTRSGLELALGTFYNCIDILPERIIKMYEYKIHHIARRFFHHLLRYHQFRTAFSLALNLESQDLFLDLGHVAKQKGENILALVAFHKAGILDSSQDSSSAASSASDCNTECSSSSDKESGDDNQSKVPIRKPSGSSTHQYWIPSTQEPKEASNWLSIARESEQAHATLTDKSGVSNFLGHSVCNYSEPLSPKDVYHDSFSVSDSCGKKQQLSSALNSKISSDLPSYTSEYFTKEPSLCDTYNTAHVRKAYCASKTSVSAEREMDLLDANQNLEDRNDDVEDCGIKLEHFGII</sequence>
<evidence type="ECO:0000256" key="12">
    <source>
        <dbReference type="ARBA" id="ARBA00023273"/>
    </source>
</evidence>
<proteinExistence type="inferred from homology"/>
<evidence type="ECO:0000256" key="10">
    <source>
        <dbReference type="ARBA" id="ARBA00023136"/>
    </source>
</evidence>
<dbReference type="GO" id="GO:0045184">
    <property type="term" value="P:establishment of protein localization"/>
    <property type="evidence" value="ECO:0007669"/>
    <property type="project" value="TreeGrafter"/>
</dbReference>
<dbReference type="InterPro" id="IPR024511">
    <property type="entry name" value="Frtz"/>
</dbReference>
<evidence type="ECO:0000256" key="8">
    <source>
        <dbReference type="ARBA" id="ARBA00022794"/>
    </source>
</evidence>
<feature type="compositionally biased region" description="Polar residues" evidence="13">
    <location>
        <begin position="164"/>
        <end position="177"/>
    </location>
</feature>
<feature type="non-terminal residue" evidence="14">
    <location>
        <position position="323"/>
    </location>
</feature>
<evidence type="ECO:0000256" key="11">
    <source>
        <dbReference type="ARBA" id="ARBA00023212"/>
    </source>
</evidence>
<dbReference type="Proteomes" id="UP000054359">
    <property type="component" value="Unassembled WGS sequence"/>
</dbReference>
<accession>A0A087UED5</accession>
<feature type="region of interest" description="Disordered" evidence="13">
    <location>
        <begin position="132"/>
        <end position="178"/>
    </location>
</feature>
<keyword evidence="4" id="KW-1003">Cell membrane</keyword>
<keyword evidence="12" id="KW-0966">Cell projection</keyword>
<evidence type="ECO:0000256" key="7">
    <source>
        <dbReference type="ARBA" id="ARBA00022737"/>
    </source>
</evidence>
<keyword evidence="10" id="KW-0472">Membrane</keyword>
<protein>
    <submittedName>
        <fullName evidence="14">WD repeat-containing and planar cell polarity effector protein fritz-like protein</fullName>
    </submittedName>
</protein>
<keyword evidence="11" id="KW-0206">Cytoskeleton</keyword>
<dbReference type="STRING" id="407821.A0A087UED5"/>
<name>A0A087UED5_STEMI</name>
<evidence type="ECO:0000256" key="4">
    <source>
        <dbReference type="ARBA" id="ARBA00022475"/>
    </source>
</evidence>
<dbReference type="GO" id="GO:0007399">
    <property type="term" value="P:nervous system development"/>
    <property type="evidence" value="ECO:0007669"/>
    <property type="project" value="TreeGrafter"/>
</dbReference>
<reference evidence="14 15" key="1">
    <citation type="submission" date="2013-11" db="EMBL/GenBank/DDBJ databases">
        <title>Genome sequencing of Stegodyphus mimosarum.</title>
        <authorList>
            <person name="Bechsgaard J."/>
        </authorList>
    </citation>
    <scope>NUCLEOTIDE SEQUENCE [LARGE SCALE GENOMIC DNA]</scope>
</reference>
<dbReference type="EMBL" id="KK119439">
    <property type="protein sequence ID" value="KFM75724.1"/>
    <property type="molecule type" value="Genomic_DNA"/>
</dbReference>
<dbReference type="GO" id="GO:0097541">
    <property type="term" value="C:axonemal basal plate"/>
    <property type="evidence" value="ECO:0007669"/>
    <property type="project" value="TreeGrafter"/>
</dbReference>
<keyword evidence="9" id="KW-0969">Cilium</keyword>
<keyword evidence="15" id="KW-1185">Reference proteome</keyword>
<comment type="similarity">
    <text evidence="3">Belongs to the WD repeat fritz family.</text>
</comment>
<gene>
    <name evidence="14" type="ORF">X975_15403</name>
</gene>
<evidence type="ECO:0000256" key="13">
    <source>
        <dbReference type="SAM" id="MobiDB-lite"/>
    </source>
</evidence>
<dbReference type="AlphaFoldDB" id="A0A087UED5"/>
<evidence type="ECO:0000256" key="6">
    <source>
        <dbReference type="ARBA" id="ARBA00022574"/>
    </source>
</evidence>
<evidence type="ECO:0000313" key="14">
    <source>
        <dbReference type="EMBL" id="KFM75724.1"/>
    </source>
</evidence>
<evidence type="ECO:0000256" key="2">
    <source>
        <dbReference type="ARBA" id="ARBA00004430"/>
    </source>
</evidence>
<dbReference type="OrthoDB" id="10013020at2759"/>
<dbReference type="Pfam" id="PF11768">
    <property type="entry name" value="Frtz"/>
    <property type="match status" value="1"/>
</dbReference>
<dbReference type="PANTHER" id="PTHR13667:SF5">
    <property type="entry name" value="WD REPEAT-CONTAINING AND PLANAR CELL POLARITY EFFECTOR PROTEIN FRITZ HOMOLOG"/>
    <property type="match status" value="1"/>
</dbReference>
<evidence type="ECO:0000256" key="3">
    <source>
        <dbReference type="ARBA" id="ARBA00006059"/>
    </source>
</evidence>
<keyword evidence="7" id="KW-0677">Repeat</keyword>